<feature type="domain" description="N-acetyltransferase" evidence="4">
    <location>
        <begin position="24"/>
        <end position="184"/>
    </location>
</feature>
<dbReference type="RefSeq" id="WP_085274477.1">
    <property type="nucleotide sequence ID" value="NZ_FXAG01000001.1"/>
</dbReference>
<dbReference type="PANTHER" id="PTHR43792">
    <property type="entry name" value="GNAT FAMILY, PUTATIVE (AFU_ORTHOLOGUE AFUA_3G00765)-RELATED-RELATED"/>
    <property type="match status" value="1"/>
</dbReference>
<dbReference type="AlphaFoldDB" id="A0A1Y6B4Z1"/>
<gene>
    <name evidence="5" type="ORF">SAMN02745746_00076</name>
</gene>
<name>A0A1Y6B4Z1_9NEIS</name>
<evidence type="ECO:0000313" key="6">
    <source>
        <dbReference type="Proteomes" id="UP000192920"/>
    </source>
</evidence>
<evidence type="ECO:0000313" key="5">
    <source>
        <dbReference type="EMBL" id="SME92431.1"/>
    </source>
</evidence>
<proteinExistence type="inferred from homology"/>
<keyword evidence="6" id="KW-1185">Reference proteome</keyword>
<evidence type="ECO:0000256" key="2">
    <source>
        <dbReference type="ARBA" id="ARBA00023315"/>
    </source>
</evidence>
<keyword evidence="5" id="KW-0689">Ribosomal protein</keyword>
<keyword evidence="1 5" id="KW-0808">Transferase</keyword>
<dbReference type="Pfam" id="PF13302">
    <property type="entry name" value="Acetyltransf_3"/>
    <property type="match status" value="1"/>
</dbReference>
<dbReference type="STRING" id="1123014.SAMN02745746_00076"/>
<evidence type="ECO:0000259" key="4">
    <source>
        <dbReference type="PROSITE" id="PS51186"/>
    </source>
</evidence>
<evidence type="ECO:0000256" key="1">
    <source>
        <dbReference type="ARBA" id="ARBA00022679"/>
    </source>
</evidence>
<sequence length="193" mass="21918">MTVPQPALSTARLLLIPADPSWALALLDYQHRNREHLARWEPRGGDMFYSELYWTMRLRQRCRDWQDGRGATFLLVREGTPGRVAGTVTLSNIVRGSFQACHLGYNLDQAEQGRGLMHEALQAVIACAFETLQLHRIQANYQPDNVRSAAVLRRLGFVVEGRAKDYLFLDGAWRDHVLTALTNPDFDPARMLA</sequence>
<comment type="similarity">
    <text evidence="3">Belongs to the acetyltransferase family. RimJ subfamily.</text>
</comment>
<evidence type="ECO:0000256" key="3">
    <source>
        <dbReference type="ARBA" id="ARBA00038502"/>
    </source>
</evidence>
<dbReference type="GO" id="GO:0008999">
    <property type="term" value="F:protein-N-terminal-alanine acetyltransferase activity"/>
    <property type="evidence" value="ECO:0007669"/>
    <property type="project" value="TreeGrafter"/>
</dbReference>
<keyword evidence="2" id="KW-0012">Acyltransferase</keyword>
<dbReference type="InterPro" id="IPR051531">
    <property type="entry name" value="N-acetyltransferase"/>
</dbReference>
<dbReference type="PANTHER" id="PTHR43792:SF8">
    <property type="entry name" value="[RIBOSOMAL PROTEIN US5]-ALANINE N-ACETYLTRANSFERASE"/>
    <property type="match status" value="1"/>
</dbReference>
<dbReference type="Proteomes" id="UP000192920">
    <property type="component" value="Unassembled WGS sequence"/>
</dbReference>
<dbReference type="InterPro" id="IPR000182">
    <property type="entry name" value="GNAT_dom"/>
</dbReference>
<dbReference type="GO" id="GO:0005737">
    <property type="term" value="C:cytoplasm"/>
    <property type="evidence" value="ECO:0007669"/>
    <property type="project" value="TreeGrafter"/>
</dbReference>
<protein>
    <submittedName>
        <fullName evidence="5">[SSU ribosomal protein S5P]-alanine acetyltransferase</fullName>
    </submittedName>
</protein>
<keyword evidence="5" id="KW-0687">Ribonucleoprotein</keyword>
<dbReference type="EMBL" id="FXAG01000001">
    <property type="protein sequence ID" value="SME92431.1"/>
    <property type="molecule type" value="Genomic_DNA"/>
</dbReference>
<dbReference type="InterPro" id="IPR016181">
    <property type="entry name" value="Acyl_CoA_acyltransferase"/>
</dbReference>
<accession>A0A1Y6B4Z1</accession>
<dbReference type="PROSITE" id="PS51186">
    <property type="entry name" value="GNAT"/>
    <property type="match status" value="1"/>
</dbReference>
<dbReference type="Gene3D" id="3.40.630.30">
    <property type="match status" value="1"/>
</dbReference>
<organism evidence="5 6">
    <name type="scientific">Pseudogulbenkiania subflava DSM 22618</name>
    <dbReference type="NCBI Taxonomy" id="1123014"/>
    <lineage>
        <taxon>Bacteria</taxon>
        <taxon>Pseudomonadati</taxon>
        <taxon>Pseudomonadota</taxon>
        <taxon>Betaproteobacteria</taxon>
        <taxon>Neisseriales</taxon>
        <taxon>Chromobacteriaceae</taxon>
        <taxon>Pseudogulbenkiania</taxon>
    </lineage>
</organism>
<reference evidence="6" key="1">
    <citation type="submission" date="2017-04" db="EMBL/GenBank/DDBJ databases">
        <authorList>
            <person name="Varghese N."/>
            <person name="Submissions S."/>
        </authorList>
    </citation>
    <scope>NUCLEOTIDE SEQUENCE [LARGE SCALE GENOMIC DNA]</scope>
    <source>
        <strain evidence="6">DSM 22618</strain>
    </source>
</reference>
<dbReference type="GO" id="GO:0005840">
    <property type="term" value="C:ribosome"/>
    <property type="evidence" value="ECO:0007669"/>
    <property type="project" value="UniProtKB-KW"/>
</dbReference>
<dbReference type="SUPFAM" id="SSF55729">
    <property type="entry name" value="Acyl-CoA N-acyltransferases (Nat)"/>
    <property type="match status" value="1"/>
</dbReference>